<dbReference type="Gene3D" id="3.20.20.140">
    <property type="entry name" value="Metal-dependent hydrolases"/>
    <property type="match status" value="1"/>
</dbReference>
<feature type="domain" description="Amidohydrolase-related" evidence="1">
    <location>
        <begin position="68"/>
        <end position="260"/>
    </location>
</feature>
<keyword evidence="3" id="KW-1185">Reference proteome</keyword>
<dbReference type="Proteomes" id="UP001165422">
    <property type="component" value="Unassembled WGS sequence"/>
</dbReference>
<name>A0ABS8N512_9CLOT</name>
<proteinExistence type="predicted"/>
<dbReference type="RefSeq" id="WP_229981300.1">
    <property type="nucleotide sequence ID" value="NZ_JAJJPB010000007.1"/>
</dbReference>
<gene>
    <name evidence="2" type="ORF">LN736_07765</name>
</gene>
<sequence length="262" mass="29226">MIIDGHSHLTLPVEEHIKIMDCAGVDKTVLFSTSFHPELDKNTQEVKASMNYLNELLAGKKGNMTEIRKKSIEELVKAINLYPHRYIGFGAVPLGLDLSTTRQYISDNIEKNHLAGMGEFTLGSGQIPLLKNIFKLSGEFGNLPIWIHAFFPLTLQDIKEVSNFARKYLSTPVILGHLGGINWLETMDIVKETSNLFLDTSAYYSTLVLRTVINELPDKCIFGVDRPFGDLDLSKETILKVAKSQSIAKAVLGENIAHILKI</sequence>
<comment type="caution">
    <text evidence="2">The sequence shown here is derived from an EMBL/GenBank/DDBJ whole genome shotgun (WGS) entry which is preliminary data.</text>
</comment>
<evidence type="ECO:0000313" key="3">
    <source>
        <dbReference type="Proteomes" id="UP001165422"/>
    </source>
</evidence>
<dbReference type="SUPFAM" id="SSF51556">
    <property type="entry name" value="Metallo-dependent hydrolases"/>
    <property type="match status" value="1"/>
</dbReference>
<evidence type="ECO:0000259" key="1">
    <source>
        <dbReference type="Pfam" id="PF04909"/>
    </source>
</evidence>
<dbReference type="Pfam" id="PF04909">
    <property type="entry name" value="Amidohydro_2"/>
    <property type="match status" value="1"/>
</dbReference>
<organism evidence="2 3">
    <name type="scientific">Clostridium aromativorans</name>
    <dbReference type="NCBI Taxonomy" id="2836848"/>
    <lineage>
        <taxon>Bacteria</taxon>
        <taxon>Bacillati</taxon>
        <taxon>Bacillota</taxon>
        <taxon>Clostridia</taxon>
        <taxon>Eubacteriales</taxon>
        <taxon>Clostridiaceae</taxon>
        <taxon>Clostridium</taxon>
    </lineage>
</organism>
<protein>
    <submittedName>
        <fullName evidence="2">Amidohydrolase family protein</fullName>
    </submittedName>
</protein>
<dbReference type="InterPro" id="IPR032466">
    <property type="entry name" value="Metal_Hydrolase"/>
</dbReference>
<evidence type="ECO:0000313" key="2">
    <source>
        <dbReference type="EMBL" id="MCC9294751.1"/>
    </source>
</evidence>
<accession>A0ABS8N512</accession>
<reference evidence="2" key="1">
    <citation type="submission" date="2021-11" db="EMBL/GenBank/DDBJ databases">
        <authorList>
            <person name="Qingchun L."/>
            <person name="Dong Z."/>
            <person name="Zongwei Q."/>
            <person name="Jia Z."/>
            <person name="Duotao L."/>
        </authorList>
    </citation>
    <scope>NUCLEOTIDE SEQUENCE</scope>
    <source>
        <strain evidence="2">WLY-B-L2</strain>
    </source>
</reference>
<dbReference type="EMBL" id="JAJJPB010000007">
    <property type="protein sequence ID" value="MCC9294751.1"/>
    <property type="molecule type" value="Genomic_DNA"/>
</dbReference>
<dbReference type="InterPro" id="IPR006680">
    <property type="entry name" value="Amidohydro-rel"/>
</dbReference>